<proteinExistence type="predicted"/>
<sequence>MKQIYLLLSLFSVSMVSQAQSVVQLRQKAVQRTASHHASTRIAAPCPSTPEDEDFEGFTNTEYPSSLSIDCLEFAISGDGMVGVDEKVHAGIPTPAFTGNALVFLGSGSETGNVARIRSITQTIDFRLSALSAEFYDHSNGASAEVYSIVGYNDGVEVARVDGFDVTKGGTYGNSTSQIVFTHEEYNKGGSNSGRLVFGESWKNIDEFRFIATDELGFNYIFLGLDNIDFEPAETGSLPVTLTKFTARKENTVTQLSWETSSEIRSDRFEIQHSTNAKTWNHLAVIRAAGEHAGRQTYQFTHTNPAQGDNYYRLKMIDSDNVYTWSKVEHVGFDLVSSITAYPNPAAETIHLTAGDWTSVSNVQVVNNQGKAVYSSGKNPAQYINARNFTPGLYFIRVSFSNGNEALQKVVIAPKM</sequence>
<dbReference type="RefSeq" id="WP_204657464.1">
    <property type="nucleotide sequence ID" value="NZ_CP056775.1"/>
</dbReference>
<accession>A0ABX7I9A3</accession>
<dbReference type="EMBL" id="CP056775">
    <property type="protein sequence ID" value="QRR02475.1"/>
    <property type="molecule type" value="Genomic_DNA"/>
</dbReference>
<organism evidence="4 5">
    <name type="scientific">Dyadobacter sandarakinus</name>
    <dbReference type="NCBI Taxonomy" id="2747268"/>
    <lineage>
        <taxon>Bacteria</taxon>
        <taxon>Pseudomonadati</taxon>
        <taxon>Bacteroidota</taxon>
        <taxon>Cytophagia</taxon>
        <taxon>Cytophagales</taxon>
        <taxon>Spirosomataceae</taxon>
        <taxon>Dyadobacter</taxon>
    </lineage>
</organism>
<keyword evidence="5" id="KW-1185">Reference proteome</keyword>
<feature type="region of interest" description="Disordered" evidence="1">
    <location>
        <begin position="36"/>
        <end position="59"/>
    </location>
</feature>
<feature type="domain" description="Secretion system C-terminal sorting" evidence="3">
    <location>
        <begin position="342"/>
        <end position="412"/>
    </location>
</feature>
<evidence type="ECO:0000256" key="1">
    <source>
        <dbReference type="SAM" id="MobiDB-lite"/>
    </source>
</evidence>
<reference evidence="4 5" key="1">
    <citation type="submission" date="2020-06" db="EMBL/GenBank/DDBJ databases">
        <title>Dyadobacter sandarakinus sp. nov., isolated from the soil of the Arctic Yellow River Station.</title>
        <authorList>
            <person name="Zhang Y."/>
            <person name="Peng F."/>
        </authorList>
    </citation>
    <scope>NUCLEOTIDE SEQUENCE [LARGE SCALE GENOMIC DNA]</scope>
    <source>
        <strain evidence="4 5">Q3-56</strain>
    </source>
</reference>
<name>A0ABX7I9A3_9BACT</name>
<gene>
    <name evidence="4" type="ORF">HWI92_16950</name>
</gene>
<dbReference type="NCBIfam" id="TIGR04183">
    <property type="entry name" value="Por_Secre_tail"/>
    <property type="match status" value="1"/>
</dbReference>
<dbReference type="Proteomes" id="UP000612680">
    <property type="component" value="Chromosome"/>
</dbReference>
<evidence type="ECO:0000313" key="5">
    <source>
        <dbReference type="Proteomes" id="UP000612680"/>
    </source>
</evidence>
<dbReference type="Pfam" id="PF18962">
    <property type="entry name" value="Por_Secre_tail"/>
    <property type="match status" value="1"/>
</dbReference>
<dbReference type="InterPro" id="IPR026444">
    <property type="entry name" value="Secre_tail"/>
</dbReference>
<feature type="signal peptide" evidence="2">
    <location>
        <begin position="1"/>
        <end position="19"/>
    </location>
</feature>
<feature type="chain" id="PRO_5045501892" evidence="2">
    <location>
        <begin position="20"/>
        <end position="416"/>
    </location>
</feature>
<evidence type="ECO:0000313" key="4">
    <source>
        <dbReference type="EMBL" id="QRR02475.1"/>
    </source>
</evidence>
<keyword evidence="2" id="KW-0732">Signal</keyword>
<evidence type="ECO:0000259" key="3">
    <source>
        <dbReference type="Pfam" id="PF18962"/>
    </source>
</evidence>
<protein>
    <submittedName>
        <fullName evidence="4">T9SS type A sorting domain-containing protein</fullName>
    </submittedName>
</protein>
<evidence type="ECO:0000256" key="2">
    <source>
        <dbReference type="SAM" id="SignalP"/>
    </source>
</evidence>